<dbReference type="Gene3D" id="3.40.50.620">
    <property type="entry name" value="HUPs"/>
    <property type="match status" value="1"/>
</dbReference>
<dbReference type="InterPro" id="IPR014729">
    <property type="entry name" value="Rossmann-like_a/b/a_fold"/>
</dbReference>
<evidence type="ECO:0000313" key="2">
    <source>
        <dbReference type="Proteomes" id="UP001146120"/>
    </source>
</evidence>
<reference evidence="1" key="1">
    <citation type="submission" date="2022-11" db="EMBL/GenBank/DDBJ databases">
        <authorList>
            <person name="Morgan W.R."/>
            <person name="Tartar A."/>
        </authorList>
    </citation>
    <scope>NUCLEOTIDE SEQUENCE</scope>
    <source>
        <strain evidence="1">ARSEF 373</strain>
    </source>
</reference>
<comment type="caution">
    <text evidence="1">The sequence shown here is derived from an EMBL/GenBank/DDBJ whole genome shotgun (WGS) entry which is preliminary data.</text>
</comment>
<keyword evidence="2" id="KW-1185">Reference proteome</keyword>
<dbReference type="GO" id="GO:0016887">
    <property type="term" value="F:ATP hydrolysis activity"/>
    <property type="evidence" value="ECO:0007669"/>
    <property type="project" value="TreeGrafter"/>
</dbReference>
<dbReference type="PANTHER" id="PTHR31285">
    <property type="entry name" value="NICOTINAMIDE MONONUCLEOTIDE ADENYLYLTRANSFERASE"/>
    <property type="match status" value="1"/>
</dbReference>
<protein>
    <recommendedName>
        <fullName evidence="3">Cytidyltransferase-like domain-containing protein</fullName>
    </recommendedName>
</protein>
<dbReference type="Proteomes" id="UP001146120">
    <property type="component" value="Unassembled WGS sequence"/>
</dbReference>
<dbReference type="PANTHER" id="PTHR31285:SF0">
    <property type="entry name" value="NICOTINAMIDE MONONUCLEOTIDE ADENYLYLTRANSFERASE"/>
    <property type="match status" value="1"/>
</dbReference>
<sequence length="482" mass="53339">MTKVLLDRLLTALYAREPHVKVAVAATGGGTSATELLFRAGSSSTILQFSVPYARAALEGFVHTFHTRTTDRASESSRTRLTKFCAPDTASLMGIVAWHQAQAMLQADDDEDDDSGEKVTKACGAQELLDRYRHGVGVGCTAALATNYEKKGPHQCFISVCRVQLAEATDVRFLQRRCQTYHLNLDKTSHRCRREEDQIVSEWMVYLLAKAAEVDSEGCEALLTALTNNNAPGDSFQLVDDTLYPDQALDAVTQIGLVATSQLLTSLAFVPGDQARLNASVEDVVGVRDLPFRGLVLPGSFNPLHRGHVELALAAQRLIRTVRHQDLPIAFEIAIANADKGAIDANVVHKRVQQFHANHPELQNWPVLVTNATLFLQKAQLLPGCVFIIGADTAVRIVDKKYYDNDEHKMILLLDRIARQGCSFVVAGRFDDKLEQRYISAHEVLAHNIPPVFRDFFLPLDEGDFRIDLSSSAIRKQLEPKN</sequence>
<dbReference type="GO" id="GO:0005634">
    <property type="term" value="C:nucleus"/>
    <property type="evidence" value="ECO:0007669"/>
    <property type="project" value="TreeGrafter"/>
</dbReference>
<accession>A0AAV2YMA6</accession>
<name>A0AAV2YMA6_9STRA</name>
<dbReference type="GO" id="GO:0000309">
    <property type="term" value="F:nicotinamide-nucleotide adenylyltransferase activity"/>
    <property type="evidence" value="ECO:0007669"/>
    <property type="project" value="TreeGrafter"/>
</dbReference>
<evidence type="ECO:0000313" key="1">
    <source>
        <dbReference type="EMBL" id="DAZ95095.1"/>
    </source>
</evidence>
<proteinExistence type="predicted"/>
<evidence type="ECO:0008006" key="3">
    <source>
        <dbReference type="Google" id="ProtNLM"/>
    </source>
</evidence>
<gene>
    <name evidence="1" type="ORF">N0F65_001697</name>
</gene>
<dbReference type="AlphaFoldDB" id="A0AAV2YMA6"/>
<dbReference type="SUPFAM" id="SSF52374">
    <property type="entry name" value="Nucleotidylyl transferase"/>
    <property type="match status" value="1"/>
</dbReference>
<dbReference type="EMBL" id="DAKRPA010000218">
    <property type="protein sequence ID" value="DAZ95095.1"/>
    <property type="molecule type" value="Genomic_DNA"/>
</dbReference>
<dbReference type="GO" id="GO:0005737">
    <property type="term" value="C:cytoplasm"/>
    <property type="evidence" value="ECO:0007669"/>
    <property type="project" value="TreeGrafter"/>
</dbReference>
<reference evidence="1" key="2">
    <citation type="journal article" date="2023" name="Microbiol Resour">
        <title>Decontamination and Annotation of the Draft Genome Sequence of the Oomycete Lagenidium giganteum ARSEF 373.</title>
        <authorList>
            <person name="Morgan W.R."/>
            <person name="Tartar A."/>
        </authorList>
    </citation>
    <scope>NUCLEOTIDE SEQUENCE</scope>
    <source>
        <strain evidence="1">ARSEF 373</strain>
    </source>
</reference>
<organism evidence="1 2">
    <name type="scientific">Lagenidium giganteum</name>
    <dbReference type="NCBI Taxonomy" id="4803"/>
    <lineage>
        <taxon>Eukaryota</taxon>
        <taxon>Sar</taxon>
        <taxon>Stramenopiles</taxon>
        <taxon>Oomycota</taxon>
        <taxon>Peronosporomycetes</taxon>
        <taxon>Pythiales</taxon>
        <taxon>Pythiaceae</taxon>
    </lineage>
</organism>